<dbReference type="OrthoDB" id="9794178at2"/>
<dbReference type="AlphaFoldDB" id="A0A370L386"/>
<proteinExistence type="predicted"/>
<evidence type="ECO:0000259" key="3">
    <source>
        <dbReference type="Pfam" id="PF06155"/>
    </source>
</evidence>
<comment type="caution">
    <text evidence="4">The sequence shown here is derived from an EMBL/GenBank/DDBJ whole genome shotgun (WGS) entry which is preliminary data.</text>
</comment>
<dbReference type="Pfam" id="PF06155">
    <property type="entry name" value="GBBH-like_N"/>
    <property type="match status" value="1"/>
</dbReference>
<dbReference type="GO" id="GO:0046872">
    <property type="term" value="F:metal ion binding"/>
    <property type="evidence" value="ECO:0007669"/>
    <property type="project" value="UniProtKB-KW"/>
</dbReference>
<keyword evidence="2" id="KW-0408">Iron</keyword>
<dbReference type="Proteomes" id="UP000255207">
    <property type="component" value="Unassembled WGS sequence"/>
</dbReference>
<dbReference type="EMBL" id="QQTP01000009">
    <property type="protein sequence ID" value="RDJ22887.1"/>
    <property type="molecule type" value="Genomic_DNA"/>
</dbReference>
<protein>
    <submittedName>
        <fullName evidence="4">DUF971 domain-containing protein</fullName>
    </submittedName>
</protein>
<evidence type="ECO:0000313" key="4">
    <source>
        <dbReference type="EMBL" id="RDJ22887.1"/>
    </source>
</evidence>
<keyword evidence="5" id="KW-1185">Reference proteome</keyword>
<evidence type="ECO:0000256" key="1">
    <source>
        <dbReference type="ARBA" id="ARBA00022723"/>
    </source>
</evidence>
<name>A0A370L386_9HYPH</name>
<dbReference type="RefSeq" id="WP_114830498.1">
    <property type="nucleotide sequence ID" value="NZ_QQTO01000012.1"/>
</dbReference>
<evidence type="ECO:0000313" key="5">
    <source>
        <dbReference type="Proteomes" id="UP000255207"/>
    </source>
</evidence>
<accession>A0A370L386</accession>
<dbReference type="PANTHER" id="PTHR35303:SF5">
    <property type="entry name" value="OS02G0197800 PROTEIN"/>
    <property type="match status" value="1"/>
</dbReference>
<reference evidence="5" key="1">
    <citation type="submission" date="2018-07" db="EMBL/GenBank/DDBJ databases">
        <authorList>
            <person name="Safronova V.I."/>
            <person name="Chirak E.R."/>
            <person name="Sazanova A.L."/>
        </authorList>
    </citation>
    <scope>NUCLEOTIDE SEQUENCE [LARGE SCALE GENOMIC DNA]</scope>
    <source>
        <strain evidence="5">RCAM04685</strain>
    </source>
</reference>
<organism evidence="4 5">
    <name type="scientific">Bosea caraganae</name>
    <dbReference type="NCBI Taxonomy" id="2763117"/>
    <lineage>
        <taxon>Bacteria</taxon>
        <taxon>Pseudomonadati</taxon>
        <taxon>Pseudomonadota</taxon>
        <taxon>Alphaproteobacteria</taxon>
        <taxon>Hyphomicrobiales</taxon>
        <taxon>Boseaceae</taxon>
        <taxon>Bosea</taxon>
    </lineage>
</organism>
<gene>
    <name evidence="4" type="ORF">DWE98_17100</name>
</gene>
<dbReference type="PANTHER" id="PTHR35303">
    <property type="entry name" value="OS02G0197800 PROTEIN"/>
    <property type="match status" value="1"/>
</dbReference>
<sequence>MSAWPTEIRLSKDRRTLHVSFEDGASYALAAELLRVESPSAEVQGHSPTQKQTVPGKREVEILRVEPVGHYAVKLGFDDMHDTGIFAWDYLRELGEHGGEKMQAYLDALAEKGLSRERSGQR</sequence>
<dbReference type="InterPro" id="IPR010376">
    <property type="entry name" value="GBBH-like_N"/>
</dbReference>
<dbReference type="InterPro" id="IPR038492">
    <property type="entry name" value="GBBH-like_N_sf"/>
</dbReference>
<keyword evidence="1" id="KW-0479">Metal-binding</keyword>
<feature type="domain" description="Gamma-butyrobetaine hydroxylase-like N-terminal" evidence="3">
    <location>
        <begin position="8"/>
        <end position="92"/>
    </location>
</feature>
<dbReference type="Gene3D" id="3.30.2020.30">
    <property type="match status" value="1"/>
</dbReference>
<evidence type="ECO:0000256" key="2">
    <source>
        <dbReference type="ARBA" id="ARBA00023004"/>
    </source>
</evidence>